<sequence>MSDSDSDEQITIDEYNHREKQKKKEADISQKYKDMLQNILEQMEKETGKMYKITVNTFGIHYNYNCVIGGFNREYKIQVCEMKPEYKELEGIYNNKNEIYQKVRMLKANERYYDFKEYTDKYGKTYTIGKCKRCHSYNENIPTMSANNIENSCCQNDKCVKRIHFTKWDNIELDQYTDQIWDNGGGGSISVCHKLGKWKMIKD</sequence>
<evidence type="ECO:0000313" key="2">
    <source>
        <dbReference type="EMBL" id="ARF11307.1"/>
    </source>
</evidence>
<name>A0A1V0SHW9_9VIRU</name>
<feature type="region of interest" description="Disordered" evidence="1">
    <location>
        <begin position="1"/>
        <end position="26"/>
    </location>
</feature>
<feature type="compositionally biased region" description="Acidic residues" evidence="1">
    <location>
        <begin position="1"/>
        <end position="11"/>
    </location>
</feature>
<accession>A0A1V0SHW9</accession>
<reference evidence="2" key="1">
    <citation type="journal article" date="2017" name="Science">
        <title>Giant viruses with an expanded complement of translation system components.</title>
        <authorList>
            <person name="Schulz F."/>
            <person name="Yutin N."/>
            <person name="Ivanova N.N."/>
            <person name="Ortega D.R."/>
            <person name="Lee T.K."/>
            <person name="Vierheilig J."/>
            <person name="Daims H."/>
            <person name="Horn M."/>
            <person name="Wagner M."/>
            <person name="Jensen G.J."/>
            <person name="Kyrpides N.C."/>
            <person name="Koonin E.V."/>
            <person name="Woyke T."/>
        </authorList>
    </citation>
    <scope>NUCLEOTIDE SEQUENCE</scope>
    <source>
        <strain evidence="2">KNV1</strain>
    </source>
</reference>
<protein>
    <submittedName>
        <fullName evidence="2">Uncharacterized protein</fullName>
    </submittedName>
</protein>
<gene>
    <name evidence="2" type="ORF">Klosneuvirus_1_164</name>
</gene>
<feature type="compositionally biased region" description="Basic and acidic residues" evidence="1">
    <location>
        <begin position="14"/>
        <end position="26"/>
    </location>
</feature>
<evidence type="ECO:0000256" key="1">
    <source>
        <dbReference type="SAM" id="MobiDB-lite"/>
    </source>
</evidence>
<dbReference type="EMBL" id="KY684108">
    <property type="protein sequence ID" value="ARF11307.1"/>
    <property type="molecule type" value="Genomic_DNA"/>
</dbReference>
<proteinExistence type="predicted"/>
<organism evidence="2">
    <name type="scientific">Klosneuvirus KNV1</name>
    <dbReference type="NCBI Taxonomy" id="1977640"/>
    <lineage>
        <taxon>Viruses</taxon>
        <taxon>Varidnaviria</taxon>
        <taxon>Bamfordvirae</taxon>
        <taxon>Nucleocytoviricota</taxon>
        <taxon>Megaviricetes</taxon>
        <taxon>Imitervirales</taxon>
        <taxon>Mimiviridae</taxon>
        <taxon>Klosneuvirinae</taxon>
        <taxon>Klosneuvirus</taxon>
    </lineage>
</organism>